<name>A0A9N7YSP4_PLEPL</name>
<proteinExistence type="predicted"/>
<evidence type="ECO:0000313" key="2">
    <source>
        <dbReference type="EMBL" id="CAB1435576.1"/>
    </source>
</evidence>
<evidence type="ECO:0000313" key="3">
    <source>
        <dbReference type="Proteomes" id="UP001153269"/>
    </source>
</evidence>
<keyword evidence="3" id="KW-1185">Reference proteome</keyword>
<organism evidence="2 3">
    <name type="scientific">Pleuronectes platessa</name>
    <name type="common">European plaice</name>
    <dbReference type="NCBI Taxonomy" id="8262"/>
    <lineage>
        <taxon>Eukaryota</taxon>
        <taxon>Metazoa</taxon>
        <taxon>Chordata</taxon>
        <taxon>Craniata</taxon>
        <taxon>Vertebrata</taxon>
        <taxon>Euteleostomi</taxon>
        <taxon>Actinopterygii</taxon>
        <taxon>Neopterygii</taxon>
        <taxon>Teleostei</taxon>
        <taxon>Neoteleostei</taxon>
        <taxon>Acanthomorphata</taxon>
        <taxon>Carangaria</taxon>
        <taxon>Pleuronectiformes</taxon>
        <taxon>Pleuronectoidei</taxon>
        <taxon>Pleuronectidae</taxon>
        <taxon>Pleuronectes</taxon>
    </lineage>
</organism>
<dbReference type="Proteomes" id="UP001153269">
    <property type="component" value="Unassembled WGS sequence"/>
</dbReference>
<reference evidence="2" key="1">
    <citation type="submission" date="2020-03" db="EMBL/GenBank/DDBJ databases">
        <authorList>
            <person name="Weist P."/>
        </authorList>
    </citation>
    <scope>NUCLEOTIDE SEQUENCE</scope>
</reference>
<dbReference type="AlphaFoldDB" id="A0A9N7YSP4"/>
<sequence>MIGQRFTDPHVNKCEQQCDELVEKSAMEDSSCHVTDGGSGGHGEERGPESLQPHHGQHTSQESSSLLPSPHRTMPQDAQRGKWSEQMNTDPIHKIVLFY</sequence>
<gene>
    <name evidence="2" type="ORF">PLEPLA_LOCUS23637</name>
</gene>
<comment type="caution">
    <text evidence="2">The sequence shown here is derived from an EMBL/GenBank/DDBJ whole genome shotgun (WGS) entry which is preliminary data.</text>
</comment>
<evidence type="ECO:0000256" key="1">
    <source>
        <dbReference type="SAM" id="MobiDB-lite"/>
    </source>
</evidence>
<dbReference type="EMBL" id="CADEAL010001780">
    <property type="protein sequence ID" value="CAB1435576.1"/>
    <property type="molecule type" value="Genomic_DNA"/>
</dbReference>
<accession>A0A9N7YSP4</accession>
<feature type="compositionally biased region" description="Polar residues" evidence="1">
    <location>
        <begin position="58"/>
        <end position="67"/>
    </location>
</feature>
<protein>
    <submittedName>
        <fullName evidence="2">Uncharacterized protein</fullName>
    </submittedName>
</protein>
<feature type="region of interest" description="Disordered" evidence="1">
    <location>
        <begin position="25"/>
        <end position="87"/>
    </location>
</feature>